<dbReference type="InterPro" id="IPR009219">
    <property type="entry name" value="Bactrphtchr_CheY"/>
</dbReference>
<evidence type="ECO:0000256" key="2">
    <source>
        <dbReference type="ARBA" id="ARBA00012438"/>
    </source>
</evidence>
<dbReference type="Gene3D" id="3.30.450.20">
    <property type="entry name" value="PAS domain"/>
    <property type="match status" value="1"/>
</dbReference>
<evidence type="ECO:0000256" key="3">
    <source>
        <dbReference type="ARBA" id="ARBA00022543"/>
    </source>
</evidence>
<dbReference type="PIRSF" id="PIRSF036397">
    <property type="entry name" value="Bactrphtchrm_rec"/>
    <property type="match status" value="1"/>
</dbReference>
<evidence type="ECO:0000313" key="16">
    <source>
        <dbReference type="Proteomes" id="UP000311605"/>
    </source>
</evidence>
<dbReference type="InterPro" id="IPR011006">
    <property type="entry name" value="CheY-like_superfamily"/>
</dbReference>
<dbReference type="SUPFAM" id="SSF52172">
    <property type="entry name" value="CheY-like"/>
    <property type="match status" value="1"/>
</dbReference>
<dbReference type="SMART" id="SM00911">
    <property type="entry name" value="HWE_HK"/>
    <property type="match status" value="1"/>
</dbReference>
<feature type="domain" description="Phytochrome chromophore attachment site" evidence="13">
    <location>
        <begin position="147"/>
        <end position="304"/>
    </location>
</feature>
<keyword evidence="5" id="KW-0716">Sensory transduction</keyword>
<dbReference type="GO" id="GO:0004673">
    <property type="term" value="F:protein histidine kinase activity"/>
    <property type="evidence" value="ECO:0007669"/>
    <property type="project" value="UniProtKB-EC"/>
</dbReference>
<evidence type="ECO:0000256" key="9">
    <source>
        <dbReference type="ARBA" id="ARBA00022840"/>
    </source>
</evidence>
<keyword evidence="6" id="KW-0808">Transferase</keyword>
<dbReference type="InterPro" id="IPR001294">
    <property type="entry name" value="Phytochrome"/>
</dbReference>
<dbReference type="PRINTS" id="PR01033">
    <property type="entry name" value="PHYTOCHROME"/>
</dbReference>
<protein>
    <recommendedName>
        <fullName evidence="2">histidine kinase</fullName>
        <ecNumber evidence="2">2.7.13.3</ecNumber>
    </recommendedName>
</protein>
<feature type="modified residue" description="4-aspartylphosphate" evidence="12">
    <location>
        <position position="787"/>
    </location>
</feature>
<dbReference type="InterPro" id="IPR036890">
    <property type="entry name" value="HATPase_C_sf"/>
</dbReference>
<dbReference type="OrthoDB" id="9760752at2"/>
<evidence type="ECO:0000313" key="15">
    <source>
        <dbReference type="EMBL" id="TNM62062.1"/>
    </source>
</evidence>
<dbReference type="AlphaFoldDB" id="A0A5C4XFC8"/>
<dbReference type="Gene3D" id="3.30.450.270">
    <property type="match status" value="1"/>
</dbReference>
<dbReference type="Proteomes" id="UP000311605">
    <property type="component" value="Unassembled WGS sequence"/>
</dbReference>
<dbReference type="InterPro" id="IPR011102">
    <property type="entry name" value="Sig_transdc_His_kinase_HWE"/>
</dbReference>
<dbReference type="Pfam" id="PF01590">
    <property type="entry name" value="GAF"/>
    <property type="match status" value="1"/>
</dbReference>
<comment type="catalytic activity">
    <reaction evidence="1">
        <text>ATP + protein L-histidine = ADP + protein N-phospho-L-histidine.</text>
        <dbReference type="EC" id="2.7.13.3"/>
    </reaction>
</comment>
<evidence type="ECO:0000256" key="8">
    <source>
        <dbReference type="ARBA" id="ARBA00022777"/>
    </source>
</evidence>
<dbReference type="GO" id="GO:0000160">
    <property type="term" value="P:phosphorelay signal transduction system"/>
    <property type="evidence" value="ECO:0007669"/>
    <property type="project" value="InterPro"/>
</dbReference>
<keyword evidence="4 12" id="KW-0597">Phosphoprotein</keyword>
<dbReference type="InterPro" id="IPR013654">
    <property type="entry name" value="PAS_2"/>
</dbReference>
<dbReference type="SUPFAM" id="SSF55785">
    <property type="entry name" value="PYP-like sensor domain (PAS domain)"/>
    <property type="match status" value="1"/>
</dbReference>
<dbReference type="Pfam" id="PF07536">
    <property type="entry name" value="HWE_HK"/>
    <property type="match status" value="1"/>
</dbReference>
<keyword evidence="11" id="KW-0675">Receptor</keyword>
<evidence type="ECO:0000256" key="5">
    <source>
        <dbReference type="ARBA" id="ARBA00022606"/>
    </source>
</evidence>
<dbReference type="InterPro" id="IPR016132">
    <property type="entry name" value="Phyto_chromo_attachment"/>
</dbReference>
<keyword evidence="7" id="KW-0547">Nucleotide-binding</keyword>
<dbReference type="EMBL" id="VDMN01000004">
    <property type="protein sequence ID" value="TNM62062.1"/>
    <property type="molecule type" value="Genomic_DNA"/>
</dbReference>
<dbReference type="InterPro" id="IPR001789">
    <property type="entry name" value="Sig_transdc_resp-reg_receiver"/>
</dbReference>
<reference evidence="15 16" key="1">
    <citation type="submission" date="2019-06" db="EMBL/GenBank/DDBJ databases">
        <title>The draft genome of Rhizobium smilacinae PTYR-5.</title>
        <authorList>
            <person name="Liu L."/>
            <person name="Li L."/>
            <person name="Zhang X."/>
        </authorList>
    </citation>
    <scope>NUCLEOTIDE SEQUENCE [LARGE SCALE GENOMIC DNA]</scope>
    <source>
        <strain evidence="15 16">PTYR-5</strain>
    </source>
</reference>
<dbReference type="EC" id="2.7.13.3" evidence="2"/>
<evidence type="ECO:0000256" key="12">
    <source>
        <dbReference type="PROSITE-ProRule" id="PRU00169"/>
    </source>
</evidence>
<dbReference type="GO" id="GO:0009584">
    <property type="term" value="P:detection of visible light"/>
    <property type="evidence" value="ECO:0007669"/>
    <property type="project" value="InterPro"/>
</dbReference>
<dbReference type="SMART" id="SM00065">
    <property type="entry name" value="GAF"/>
    <property type="match status" value="1"/>
</dbReference>
<organism evidence="15 16">
    <name type="scientific">Aliirhizobium smilacinae</name>
    <dbReference type="NCBI Taxonomy" id="1395944"/>
    <lineage>
        <taxon>Bacteria</taxon>
        <taxon>Pseudomonadati</taxon>
        <taxon>Pseudomonadota</taxon>
        <taxon>Alphaproteobacteria</taxon>
        <taxon>Hyphomicrobiales</taxon>
        <taxon>Rhizobiaceae</taxon>
        <taxon>Aliirhizobium</taxon>
    </lineage>
</organism>
<evidence type="ECO:0000256" key="1">
    <source>
        <dbReference type="ARBA" id="ARBA00000085"/>
    </source>
</evidence>
<keyword evidence="16" id="KW-1185">Reference proteome</keyword>
<dbReference type="InterPro" id="IPR035965">
    <property type="entry name" value="PAS-like_dom_sf"/>
</dbReference>
<dbReference type="Gene3D" id="3.30.565.10">
    <property type="entry name" value="Histidine kinase-like ATPase, C-terminal domain"/>
    <property type="match status" value="1"/>
</dbReference>
<gene>
    <name evidence="15" type="ORF">FHP24_18345</name>
</gene>
<dbReference type="GO" id="GO:0005524">
    <property type="term" value="F:ATP binding"/>
    <property type="evidence" value="ECO:0007669"/>
    <property type="project" value="UniProtKB-KW"/>
</dbReference>
<dbReference type="PANTHER" id="PTHR41523:SF7">
    <property type="entry name" value="HISTIDINE KINASE"/>
    <property type="match status" value="1"/>
</dbReference>
<dbReference type="Gene3D" id="3.30.450.40">
    <property type="match status" value="1"/>
</dbReference>
<feature type="domain" description="Response regulatory" evidence="14">
    <location>
        <begin position="737"/>
        <end position="848"/>
    </location>
</feature>
<dbReference type="Pfam" id="PF00360">
    <property type="entry name" value="PHY"/>
    <property type="match status" value="1"/>
</dbReference>
<sequence length="862" mass="94019">MPLSYDRSTVDLTNCDREPIHIPGTIQPHGAMIVLGEDGLVTFVSDNLDSFLGDTNRNYVGAALADVVGDKVSHDIANAVARAGPGHIGGVVLKARLADGRHAADITAHRYEGRTFLEFETPASADDTEVALHLTQSLVRRVDGLKDFDSLFRAVARLVRAMLGYDRVMVYRFLHNGAGRVVAEARDPSLTSFLGQHFPVSDIPVQARKLYVKNWVRVIGDASFVPVPLKPMIADGEPPVDLSHAHLRSVSPIHCEYLRNMGVAASMSISIVVDGELWGLIACHHNTPKLLSIPLRVATELFAQYFSLHVAAIEHRQQKAAAVATRSRLDAIISGVDSNDPVEFTLQTRLREFSSLIASDGAGLWSRGQWFSFGVAPSEAAIPQLIEMVSAKAGRNIWDTQDLQTEVGDQDEYGTRVAGLLAIPISVSSQDFLVFFRSEEAHQIEWAGEPRKAEDLTETGMRLSPRGSFDTWREDVRHKSLPWTNADLVVADAIRSYVRDVMLSHNDATEEQREKNEKQRNLLNSEMTHRVKNILALVKSIAIQTGANAESVNDYTQSFEGRLRALSFAHDQSFSGTEGGELRGLIDAEAGMHRFSKMPDRIVVDGKPVGLTGRAFGVFALLLHEMMTNAAKYGSLSVPSGKLEISWRVTENGDCHLSWVESGGPEVVPPTRRGFGSNLIEKTISHDLGGSVEMIFAPEGLRSAIVLPASHLRTVSEQHQVSRETTELAERPLDGLRVLLVEDQSLIAMDTEELLRSLGAEDVAVAANVEIALGMISAAPPECAVLDLNLGTSTSEDAARELSRLAIPYVFATGYRDSSTIPEGFEAIPVVRKPVSEKSLAAAMSKAIDAASKQSRADMEID</sequence>
<dbReference type="Pfam" id="PF00072">
    <property type="entry name" value="Response_reg"/>
    <property type="match status" value="1"/>
</dbReference>
<accession>A0A5C4XFC8</accession>
<dbReference type="PROSITE" id="PS50110">
    <property type="entry name" value="RESPONSE_REGULATORY"/>
    <property type="match status" value="1"/>
</dbReference>
<keyword evidence="8" id="KW-0418">Kinase</keyword>
<evidence type="ECO:0000256" key="11">
    <source>
        <dbReference type="ARBA" id="ARBA00023170"/>
    </source>
</evidence>
<dbReference type="InterPro" id="IPR043150">
    <property type="entry name" value="Phytochrome_PHY_sf"/>
</dbReference>
<name>A0A5C4XFC8_9HYPH</name>
<dbReference type="GO" id="GO:0006355">
    <property type="term" value="P:regulation of DNA-templated transcription"/>
    <property type="evidence" value="ECO:0007669"/>
    <property type="project" value="InterPro"/>
</dbReference>
<proteinExistence type="predicted"/>
<evidence type="ECO:0000256" key="6">
    <source>
        <dbReference type="ARBA" id="ARBA00022679"/>
    </source>
</evidence>
<dbReference type="SUPFAM" id="SSF55781">
    <property type="entry name" value="GAF domain-like"/>
    <property type="match status" value="2"/>
</dbReference>
<dbReference type="Gene3D" id="3.40.50.2300">
    <property type="match status" value="1"/>
</dbReference>
<keyword evidence="9" id="KW-0067">ATP-binding</keyword>
<comment type="caution">
    <text evidence="15">The sequence shown here is derived from an EMBL/GenBank/DDBJ whole genome shotgun (WGS) entry which is preliminary data.</text>
</comment>
<keyword evidence="3" id="KW-0600">Photoreceptor protein</keyword>
<evidence type="ECO:0000259" key="14">
    <source>
        <dbReference type="PROSITE" id="PS50110"/>
    </source>
</evidence>
<dbReference type="PANTHER" id="PTHR41523">
    <property type="entry name" value="TWO-COMPONENT SYSTEM SENSOR PROTEIN"/>
    <property type="match status" value="1"/>
</dbReference>
<dbReference type="GO" id="GO:0009881">
    <property type="term" value="F:photoreceptor activity"/>
    <property type="evidence" value="ECO:0007669"/>
    <property type="project" value="UniProtKB-KW"/>
</dbReference>
<evidence type="ECO:0000256" key="7">
    <source>
        <dbReference type="ARBA" id="ARBA00022741"/>
    </source>
</evidence>
<dbReference type="InterPro" id="IPR003018">
    <property type="entry name" value="GAF"/>
</dbReference>
<dbReference type="Pfam" id="PF08446">
    <property type="entry name" value="PAS_2"/>
    <property type="match status" value="1"/>
</dbReference>
<dbReference type="InterPro" id="IPR029016">
    <property type="entry name" value="GAF-like_dom_sf"/>
</dbReference>
<keyword evidence="10" id="KW-0157">Chromophore</keyword>
<evidence type="ECO:0000256" key="10">
    <source>
        <dbReference type="ARBA" id="ARBA00022991"/>
    </source>
</evidence>
<dbReference type="PROSITE" id="PS50046">
    <property type="entry name" value="PHYTOCHROME_2"/>
    <property type="match status" value="1"/>
</dbReference>
<evidence type="ECO:0000259" key="13">
    <source>
        <dbReference type="PROSITE" id="PS50046"/>
    </source>
</evidence>
<evidence type="ECO:0000256" key="4">
    <source>
        <dbReference type="ARBA" id="ARBA00022553"/>
    </source>
</evidence>
<dbReference type="SMART" id="SM00448">
    <property type="entry name" value="REC"/>
    <property type="match status" value="1"/>
</dbReference>
<dbReference type="InterPro" id="IPR013515">
    <property type="entry name" value="Phytochrome_cen-reg"/>
</dbReference>